<dbReference type="RefSeq" id="WP_264946098.1">
    <property type="nucleotide sequence ID" value="NZ_JAPDRA010000011.1"/>
</dbReference>
<sequence>MAIDIVPLEPLERGQLHVMRVRGAFTALVLIGLAVAAELILAERFPLPGLVAAPVLLIAIWVGLIAPSRRWRHWGYAFTGSELHVAHGWLFQVHTIVPVVRVQHIDVAQGPLQRAFGVATLVLHTAGTDASTVGLPGISRETAEDIRDSIRARIGSAQ</sequence>
<dbReference type="EMBL" id="JBHTJG010000011">
    <property type="protein sequence ID" value="MFD0948283.1"/>
    <property type="molecule type" value="Genomic_DNA"/>
</dbReference>
<keyword evidence="1" id="KW-0472">Membrane</keyword>
<accession>A0ABW3HA09</accession>
<proteinExistence type="predicted"/>
<dbReference type="Proteomes" id="UP001596977">
    <property type="component" value="Unassembled WGS sequence"/>
</dbReference>
<keyword evidence="1" id="KW-0812">Transmembrane</keyword>
<evidence type="ECO:0000259" key="2">
    <source>
        <dbReference type="Pfam" id="PF03703"/>
    </source>
</evidence>
<protein>
    <submittedName>
        <fullName evidence="3">PH domain-containing protein</fullName>
    </submittedName>
</protein>
<dbReference type="Pfam" id="PF03703">
    <property type="entry name" value="bPH_2"/>
    <property type="match status" value="1"/>
</dbReference>
<evidence type="ECO:0000313" key="3">
    <source>
        <dbReference type="EMBL" id="MFD0948283.1"/>
    </source>
</evidence>
<comment type="caution">
    <text evidence="3">The sequence shown here is derived from an EMBL/GenBank/DDBJ whole genome shotgun (WGS) entry which is preliminary data.</text>
</comment>
<name>A0ABW3HA09_9SPHN</name>
<evidence type="ECO:0000313" key="4">
    <source>
        <dbReference type="Proteomes" id="UP001596977"/>
    </source>
</evidence>
<dbReference type="PANTHER" id="PTHR34473:SF3">
    <property type="entry name" value="TRANSMEMBRANE PROTEIN-RELATED"/>
    <property type="match status" value="1"/>
</dbReference>
<organism evidence="3 4">
    <name type="scientific">Sphingomonas canadensis</name>
    <dbReference type="NCBI Taxonomy" id="1219257"/>
    <lineage>
        <taxon>Bacteria</taxon>
        <taxon>Pseudomonadati</taxon>
        <taxon>Pseudomonadota</taxon>
        <taxon>Alphaproteobacteria</taxon>
        <taxon>Sphingomonadales</taxon>
        <taxon>Sphingomonadaceae</taxon>
        <taxon>Sphingomonas</taxon>
    </lineage>
</organism>
<dbReference type="PANTHER" id="PTHR34473">
    <property type="entry name" value="UPF0699 TRANSMEMBRANE PROTEIN YDBS"/>
    <property type="match status" value="1"/>
</dbReference>
<gene>
    <name evidence="3" type="ORF">ACFQ1E_18230</name>
</gene>
<reference evidence="4" key="1">
    <citation type="journal article" date="2019" name="Int. J. Syst. Evol. Microbiol.">
        <title>The Global Catalogue of Microorganisms (GCM) 10K type strain sequencing project: providing services to taxonomists for standard genome sequencing and annotation.</title>
        <authorList>
            <consortium name="The Broad Institute Genomics Platform"/>
            <consortium name="The Broad Institute Genome Sequencing Center for Infectious Disease"/>
            <person name="Wu L."/>
            <person name="Ma J."/>
        </authorList>
    </citation>
    <scope>NUCLEOTIDE SEQUENCE [LARGE SCALE GENOMIC DNA]</scope>
    <source>
        <strain evidence="4">CCUG 62982</strain>
    </source>
</reference>
<feature type="transmembrane region" description="Helical" evidence="1">
    <location>
        <begin position="47"/>
        <end position="66"/>
    </location>
</feature>
<dbReference type="InterPro" id="IPR005182">
    <property type="entry name" value="YdbS-like_PH"/>
</dbReference>
<evidence type="ECO:0000256" key="1">
    <source>
        <dbReference type="SAM" id="Phobius"/>
    </source>
</evidence>
<keyword evidence="4" id="KW-1185">Reference proteome</keyword>
<keyword evidence="1" id="KW-1133">Transmembrane helix</keyword>
<feature type="transmembrane region" description="Helical" evidence="1">
    <location>
        <begin position="21"/>
        <end position="41"/>
    </location>
</feature>
<feature type="domain" description="YdbS-like PH" evidence="2">
    <location>
        <begin position="71"/>
        <end position="150"/>
    </location>
</feature>